<dbReference type="EMBL" id="BGPR01062709">
    <property type="protein sequence ID" value="GBO38093.1"/>
    <property type="molecule type" value="Genomic_DNA"/>
</dbReference>
<organism evidence="1 2">
    <name type="scientific">Araneus ventricosus</name>
    <name type="common">Orbweaver spider</name>
    <name type="synonym">Epeira ventricosa</name>
    <dbReference type="NCBI Taxonomy" id="182803"/>
    <lineage>
        <taxon>Eukaryota</taxon>
        <taxon>Metazoa</taxon>
        <taxon>Ecdysozoa</taxon>
        <taxon>Arthropoda</taxon>
        <taxon>Chelicerata</taxon>
        <taxon>Arachnida</taxon>
        <taxon>Araneae</taxon>
        <taxon>Araneomorphae</taxon>
        <taxon>Entelegynae</taxon>
        <taxon>Araneoidea</taxon>
        <taxon>Araneidae</taxon>
        <taxon>Araneus</taxon>
    </lineage>
</organism>
<sequence length="90" mass="10339">MTSATPGLAPLSLNFAHRTSGVWPPTHDLACNTPNTRQIFGVIRFRTWNPRPRSRDLTIGSPRLHFSHGNQNRNLGIYHHKKALETYHLW</sequence>
<gene>
    <name evidence="1" type="ORF">AVEN_36546_1</name>
</gene>
<reference evidence="1 2" key="1">
    <citation type="journal article" date="2019" name="Sci. Rep.">
        <title>Orb-weaving spider Araneus ventricosus genome elucidates the spidroin gene catalogue.</title>
        <authorList>
            <person name="Kono N."/>
            <person name="Nakamura H."/>
            <person name="Ohtoshi R."/>
            <person name="Moran D.A.P."/>
            <person name="Shinohara A."/>
            <person name="Yoshida Y."/>
            <person name="Fujiwara M."/>
            <person name="Mori M."/>
            <person name="Tomita M."/>
            <person name="Arakawa K."/>
        </authorList>
    </citation>
    <scope>NUCLEOTIDE SEQUENCE [LARGE SCALE GENOMIC DNA]</scope>
</reference>
<dbReference type="Proteomes" id="UP000499080">
    <property type="component" value="Unassembled WGS sequence"/>
</dbReference>
<name>A0A4Y2WKP5_ARAVE</name>
<keyword evidence="2" id="KW-1185">Reference proteome</keyword>
<protein>
    <submittedName>
        <fullName evidence="1">Uncharacterized protein</fullName>
    </submittedName>
</protein>
<comment type="caution">
    <text evidence="1">The sequence shown here is derived from an EMBL/GenBank/DDBJ whole genome shotgun (WGS) entry which is preliminary data.</text>
</comment>
<accession>A0A4Y2WKP5</accession>
<evidence type="ECO:0000313" key="1">
    <source>
        <dbReference type="EMBL" id="GBO38093.1"/>
    </source>
</evidence>
<evidence type="ECO:0000313" key="2">
    <source>
        <dbReference type="Proteomes" id="UP000499080"/>
    </source>
</evidence>
<dbReference type="AlphaFoldDB" id="A0A4Y2WKP5"/>
<proteinExistence type="predicted"/>